<organism evidence="1 2">
    <name type="scientific">Candidatus Accumulibacter phosphatis</name>
    <dbReference type="NCBI Taxonomy" id="327160"/>
    <lineage>
        <taxon>Bacteria</taxon>
        <taxon>Pseudomonadati</taxon>
        <taxon>Pseudomonadota</taxon>
        <taxon>Betaproteobacteria</taxon>
        <taxon>Candidatus Accumulibacter</taxon>
    </lineage>
</organism>
<comment type="caution">
    <text evidence="1">The sequence shown here is derived from an EMBL/GenBank/DDBJ whole genome shotgun (WGS) entry which is preliminary data.</text>
</comment>
<protein>
    <submittedName>
        <fullName evidence="1">Uncharacterized protein</fullName>
    </submittedName>
</protein>
<accession>A0A080LYW4</accession>
<gene>
    <name evidence="1" type="ORF">AW09_001572</name>
</gene>
<dbReference type="EMBL" id="JDVG02000270">
    <property type="protein sequence ID" value="KFB73180.1"/>
    <property type="molecule type" value="Genomic_DNA"/>
</dbReference>
<sequence>MPFAGDSARSVARHALKRSAGTWAAAAALSRVRKRAKWAGFMVGIKGQPLVWAGDCRAPEESLLASCRLMFAPRIRRLR</sequence>
<evidence type="ECO:0000313" key="2">
    <source>
        <dbReference type="Proteomes" id="UP000020077"/>
    </source>
</evidence>
<proteinExistence type="predicted"/>
<dbReference type="AlphaFoldDB" id="A0A080LYW4"/>
<name>A0A080LYW4_9PROT</name>
<reference evidence="1 2" key="1">
    <citation type="submission" date="2014-02" db="EMBL/GenBank/DDBJ databases">
        <title>Expanding our view of genomic diversity in Candidatus Accumulibacter clades.</title>
        <authorList>
            <person name="Skennerton C.T."/>
            <person name="Barr J.J."/>
            <person name="Slater F.R."/>
            <person name="Bond P.L."/>
            <person name="Tyson G.W."/>
        </authorList>
    </citation>
    <scope>NUCLEOTIDE SEQUENCE [LARGE SCALE GENOMIC DNA]</scope>
    <source>
        <strain evidence="2">BA-91</strain>
    </source>
</reference>
<dbReference type="Proteomes" id="UP000020077">
    <property type="component" value="Unassembled WGS sequence"/>
</dbReference>
<evidence type="ECO:0000313" key="1">
    <source>
        <dbReference type="EMBL" id="KFB73180.1"/>
    </source>
</evidence>